<evidence type="ECO:0000259" key="1">
    <source>
        <dbReference type="Pfam" id="PF16363"/>
    </source>
</evidence>
<dbReference type="PRINTS" id="PR01713">
    <property type="entry name" value="NUCEPIMERASE"/>
</dbReference>
<name>A0A562T196_9HYPH</name>
<dbReference type="RefSeq" id="WP_145342746.1">
    <property type="nucleotide sequence ID" value="NZ_SMLY01000081.1"/>
</dbReference>
<dbReference type="OrthoDB" id="9801785at2"/>
<organism evidence="2 3">
    <name type="scientific">Roseibium hamelinense</name>
    <dbReference type="NCBI Taxonomy" id="150831"/>
    <lineage>
        <taxon>Bacteria</taxon>
        <taxon>Pseudomonadati</taxon>
        <taxon>Pseudomonadota</taxon>
        <taxon>Alphaproteobacteria</taxon>
        <taxon>Hyphomicrobiales</taxon>
        <taxon>Stappiaceae</taxon>
        <taxon>Roseibium</taxon>
    </lineage>
</organism>
<proteinExistence type="predicted"/>
<sequence length="333" mass="36247">MTQSPSAARRILITGASGFVGQRLLQTMAAGKAASDVILGLSLLPPLRSNDDAANGVRMASCNLLDPPAVHQLVKDFQPTNVVHLAAQSSVKRSFGSGTTDTWNVNFNSTLNLVEAIRQLTPEALLVFSSTVEVYGKAFQAGEVDESTVPNPQNAYARSKLACEHLIEDVFSDRGKAIIVRPTNHSGPGQPATFVLPDFASQIAELEVAQSYPKRILVGNLDVERDFLHVDDVVRAYCLLLGTQDTISGVTRYNISSGQPIRLKNMLEQLISISGQDIAIEVDPDKLRKVDVPRTQISMRALEKATGWKPQIPLNALLTDILDAQRAEIRQKK</sequence>
<dbReference type="Gene3D" id="3.40.50.720">
    <property type="entry name" value="NAD(P)-binding Rossmann-like Domain"/>
    <property type="match status" value="1"/>
</dbReference>
<evidence type="ECO:0000313" key="3">
    <source>
        <dbReference type="Proteomes" id="UP000320593"/>
    </source>
</evidence>
<reference evidence="2 3" key="1">
    <citation type="submission" date="2019-07" db="EMBL/GenBank/DDBJ databases">
        <title>Genomic Encyclopedia of Archaeal and Bacterial Type Strains, Phase II (KMG-II): from individual species to whole genera.</title>
        <authorList>
            <person name="Goeker M."/>
        </authorList>
    </citation>
    <scope>NUCLEOTIDE SEQUENCE [LARGE SCALE GENOMIC DNA]</scope>
    <source>
        <strain evidence="2 3">ATCC BAA-252</strain>
    </source>
</reference>
<dbReference type="InterPro" id="IPR016040">
    <property type="entry name" value="NAD(P)-bd_dom"/>
</dbReference>
<feature type="domain" description="NAD(P)-binding" evidence="1">
    <location>
        <begin position="12"/>
        <end position="320"/>
    </location>
</feature>
<comment type="caution">
    <text evidence="2">The sequence shown here is derived from an EMBL/GenBank/DDBJ whole genome shotgun (WGS) entry which is preliminary data.</text>
</comment>
<dbReference type="PANTHER" id="PTHR43000">
    <property type="entry name" value="DTDP-D-GLUCOSE 4,6-DEHYDRATASE-RELATED"/>
    <property type="match status" value="1"/>
</dbReference>
<dbReference type="SUPFAM" id="SSF51735">
    <property type="entry name" value="NAD(P)-binding Rossmann-fold domains"/>
    <property type="match status" value="1"/>
</dbReference>
<gene>
    <name evidence="2" type="ORF">JM93_01982</name>
</gene>
<dbReference type="EMBL" id="VLLF01000004">
    <property type="protein sequence ID" value="TWI87417.1"/>
    <property type="molecule type" value="Genomic_DNA"/>
</dbReference>
<protein>
    <submittedName>
        <fullName evidence="2">GDP-4-dehydro-6-deoxy-D-mannose reductase</fullName>
    </submittedName>
</protein>
<evidence type="ECO:0000313" key="2">
    <source>
        <dbReference type="EMBL" id="TWI87417.1"/>
    </source>
</evidence>
<dbReference type="Gene3D" id="3.90.25.10">
    <property type="entry name" value="UDP-galactose 4-epimerase, domain 1"/>
    <property type="match status" value="1"/>
</dbReference>
<dbReference type="AlphaFoldDB" id="A0A562T196"/>
<keyword evidence="3" id="KW-1185">Reference proteome</keyword>
<accession>A0A562T196</accession>
<dbReference type="Pfam" id="PF16363">
    <property type="entry name" value="GDP_Man_Dehyd"/>
    <property type="match status" value="1"/>
</dbReference>
<dbReference type="InterPro" id="IPR036291">
    <property type="entry name" value="NAD(P)-bd_dom_sf"/>
</dbReference>
<dbReference type="Proteomes" id="UP000320593">
    <property type="component" value="Unassembled WGS sequence"/>
</dbReference>